<gene>
    <name evidence="2" type="ORF">QF025_004829</name>
</gene>
<name>A0ABD5CLN5_9BURK</name>
<organism evidence="2 3">
    <name type="scientific">Paraburkholderia graminis</name>
    <dbReference type="NCBI Taxonomy" id="60548"/>
    <lineage>
        <taxon>Bacteria</taxon>
        <taxon>Pseudomonadati</taxon>
        <taxon>Pseudomonadota</taxon>
        <taxon>Betaproteobacteria</taxon>
        <taxon>Burkholderiales</taxon>
        <taxon>Burkholderiaceae</taxon>
        <taxon>Paraburkholderia</taxon>
    </lineage>
</organism>
<dbReference type="PROSITE" id="PS51257">
    <property type="entry name" value="PROKAR_LIPOPROTEIN"/>
    <property type="match status" value="1"/>
</dbReference>
<dbReference type="RefSeq" id="WP_006052108.1">
    <property type="nucleotide sequence ID" value="NZ_ATXV01000001.1"/>
</dbReference>
<evidence type="ECO:0000313" key="2">
    <source>
        <dbReference type="EMBL" id="MDR6206109.1"/>
    </source>
</evidence>
<protein>
    <recommendedName>
        <fullName evidence="4">Lipoprotein</fullName>
    </recommendedName>
</protein>
<dbReference type="GeneID" id="97004017"/>
<sequence length="103" mass="11466">MKIATKFEPLLAALVLSLAGCATGGMQQTAQRHLSAAQCRDLTDLRNKAPATHERSMSELTALRSAGYHPEWRFDPYYPADLEAAQRQVNIWYETECTQAQPG</sequence>
<dbReference type="Proteomes" id="UP001245184">
    <property type="component" value="Unassembled WGS sequence"/>
</dbReference>
<feature type="chain" id="PRO_5044825004" description="Lipoprotein" evidence="1">
    <location>
        <begin position="25"/>
        <end position="103"/>
    </location>
</feature>
<evidence type="ECO:0000256" key="1">
    <source>
        <dbReference type="SAM" id="SignalP"/>
    </source>
</evidence>
<feature type="signal peptide" evidence="1">
    <location>
        <begin position="1"/>
        <end position="24"/>
    </location>
</feature>
<accession>A0ABD5CLN5</accession>
<dbReference type="AlphaFoldDB" id="A0ABD5CLN5"/>
<comment type="caution">
    <text evidence="2">The sequence shown here is derived from an EMBL/GenBank/DDBJ whole genome shotgun (WGS) entry which is preliminary data.</text>
</comment>
<keyword evidence="1" id="KW-0732">Signal</keyword>
<dbReference type="KEGG" id="pgp:CUJ91_21125"/>
<reference evidence="2 3" key="1">
    <citation type="submission" date="2023-08" db="EMBL/GenBank/DDBJ databases">
        <title>Genome sequencing of plant associated microbes to promote plant fitness in Sorghum bicolor and Oryza sativa.</title>
        <authorList>
            <person name="Coleman-Derr D."/>
        </authorList>
    </citation>
    <scope>NUCLEOTIDE SEQUENCE [LARGE SCALE GENOMIC DNA]</scope>
    <source>
        <strain evidence="2 3">SLBN-33</strain>
    </source>
</reference>
<proteinExistence type="predicted"/>
<evidence type="ECO:0008006" key="4">
    <source>
        <dbReference type="Google" id="ProtNLM"/>
    </source>
</evidence>
<dbReference type="EMBL" id="JAVIZN010000002">
    <property type="protein sequence ID" value="MDR6206109.1"/>
    <property type="molecule type" value="Genomic_DNA"/>
</dbReference>
<evidence type="ECO:0000313" key="3">
    <source>
        <dbReference type="Proteomes" id="UP001245184"/>
    </source>
</evidence>